<reference evidence="1 2" key="1">
    <citation type="submission" date="2018-07" db="EMBL/GenBank/DDBJ databases">
        <title>Genomic Encyclopedia of Type Strains, Phase III (KMG-III): the genomes of soil and plant-associated and newly described type strains.</title>
        <authorList>
            <person name="Whitman W."/>
        </authorList>
    </citation>
    <scope>NUCLEOTIDE SEQUENCE [LARGE SCALE GENOMIC DNA]</scope>
    <source>
        <strain evidence="1 2">CECT 7287</strain>
    </source>
</reference>
<dbReference type="Proteomes" id="UP000256977">
    <property type="component" value="Unassembled WGS sequence"/>
</dbReference>
<name>A0A3D9JPF8_9BACL</name>
<protein>
    <submittedName>
        <fullName evidence="1">Uncharacterized protein</fullName>
    </submittedName>
</protein>
<sequence>MKCFSVSAYFDTMTVLAGGFSLLSPLSLPSAGKALMNCTQEMTVIYYIALNEFNGCKVKLVRDWGGC</sequence>
<accession>A0A3D9JPF8</accession>
<comment type="caution">
    <text evidence="1">The sequence shown here is derived from an EMBL/GenBank/DDBJ whole genome shotgun (WGS) entry which is preliminary data.</text>
</comment>
<evidence type="ECO:0000313" key="2">
    <source>
        <dbReference type="Proteomes" id="UP000256977"/>
    </source>
</evidence>
<evidence type="ECO:0000313" key="1">
    <source>
        <dbReference type="EMBL" id="RED75336.1"/>
    </source>
</evidence>
<proteinExistence type="predicted"/>
<gene>
    <name evidence="1" type="ORF">DFP98_116139</name>
</gene>
<organism evidence="1 2">
    <name type="scientific">Cohnella phaseoli</name>
    <dbReference type="NCBI Taxonomy" id="456490"/>
    <lineage>
        <taxon>Bacteria</taxon>
        <taxon>Bacillati</taxon>
        <taxon>Bacillota</taxon>
        <taxon>Bacilli</taxon>
        <taxon>Bacillales</taxon>
        <taxon>Paenibacillaceae</taxon>
        <taxon>Cohnella</taxon>
    </lineage>
</organism>
<dbReference type="AlphaFoldDB" id="A0A3D9JPF8"/>
<dbReference type="EMBL" id="QRDZ01000016">
    <property type="protein sequence ID" value="RED75336.1"/>
    <property type="molecule type" value="Genomic_DNA"/>
</dbReference>
<keyword evidence="2" id="KW-1185">Reference proteome</keyword>